<feature type="region of interest" description="Disordered" evidence="1">
    <location>
        <begin position="1"/>
        <end position="53"/>
    </location>
</feature>
<evidence type="ECO:0000256" key="1">
    <source>
        <dbReference type="SAM" id="MobiDB-lite"/>
    </source>
</evidence>
<keyword evidence="3" id="KW-1185">Reference proteome</keyword>
<gene>
    <name evidence="2" type="ORF">SI7747_UN019059</name>
</gene>
<name>A0ABN7E7W9_SPIIN</name>
<dbReference type="EMBL" id="CACRZD030000034">
    <property type="protein sequence ID" value="CAA6673918.1"/>
    <property type="molecule type" value="Genomic_DNA"/>
</dbReference>
<protein>
    <submittedName>
        <fullName evidence="2">Uncharacterized protein</fullName>
    </submittedName>
</protein>
<proteinExistence type="predicted"/>
<organism evidence="2 3">
    <name type="scientific">Spirodela intermedia</name>
    <name type="common">Intermediate duckweed</name>
    <dbReference type="NCBI Taxonomy" id="51605"/>
    <lineage>
        <taxon>Eukaryota</taxon>
        <taxon>Viridiplantae</taxon>
        <taxon>Streptophyta</taxon>
        <taxon>Embryophyta</taxon>
        <taxon>Tracheophyta</taxon>
        <taxon>Spermatophyta</taxon>
        <taxon>Magnoliopsida</taxon>
        <taxon>Liliopsida</taxon>
        <taxon>Araceae</taxon>
        <taxon>Lemnoideae</taxon>
        <taxon>Spirodela</taxon>
    </lineage>
</organism>
<feature type="compositionally biased region" description="Gly residues" evidence="1">
    <location>
        <begin position="41"/>
        <end position="53"/>
    </location>
</feature>
<dbReference type="Proteomes" id="UP001189122">
    <property type="component" value="Unassembled WGS sequence"/>
</dbReference>
<reference evidence="3" key="1">
    <citation type="journal article" date="2020" name="Sci. Rep.">
        <title>Chromosome-scale genome assembly for the duckweed Spirodela intermedia, integrating cytogenetic maps, PacBio and Oxford Nanopore libraries.</title>
        <authorList>
            <person name="Hoang P.T.N."/>
            <person name="Fiebig A."/>
            <person name="Novak P."/>
            <person name="Macas J."/>
            <person name="Cao H.X."/>
            <person name="Stepanenko A."/>
            <person name="Chen G."/>
            <person name="Borisjuk N."/>
            <person name="Scholz U."/>
            <person name="Schubert I."/>
        </authorList>
    </citation>
    <scope>NUCLEOTIDE SEQUENCE [LARGE SCALE GENOMIC DNA]</scope>
</reference>
<evidence type="ECO:0000313" key="3">
    <source>
        <dbReference type="Proteomes" id="UP001189122"/>
    </source>
</evidence>
<sequence>MLEDMKSLNTLNIDIGRNVDGGEDGRGAGNKSGEDDEYGVSGDGGGGGGGGHL</sequence>
<comment type="caution">
    <text evidence="2">The sequence shown here is derived from an EMBL/GenBank/DDBJ whole genome shotgun (WGS) entry which is preliminary data.</text>
</comment>
<evidence type="ECO:0000313" key="2">
    <source>
        <dbReference type="EMBL" id="CAA6673918.1"/>
    </source>
</evidence>
<accession>A0ABN7E7W9</accession>